<dbReference type="GO" id="GO:0030313">
    <property type="term" value="C:cell envelope"/>
    <property type="evidence" value="ECO:0007669"/>
    <property type="project" value="UniProtKB-SubCell"/>
</dbReference>
<organism evidence="8 9">
    <name type="scientific">Arsukibacterium ikkense</name>
    <dbReference type="NCBI Taxonomy" id="336831"/>
    <lineage>
        <taxon>Bacteria</taxon>
        <taxon>Pseudomonadati</taxon>
        <taxon>Pseudomonadota</taxon>
        <taxon>Gammaproteobacteria</taxon>
        <taxon>Chromatiales</taxon>
        <taxon>Chromatiaceae</taxon>
        <taxon>Arsukibacterium</taxon>
    </lineage>
</organism>
<reference evidence="8 9" key="1">
    <citation type="submission" date="2015-03" db="EMBL/GenBank/DDBJ databases">
        <title>Draft genome sequences of two protease-producing strains of Arsukibacterium isolated from two cold and alkaline environments.</title>
        <authorList>
            <person name="Lylloff J.E."/>
            <person name="Skov L.B."/>
            <person name="Jepsen M."/>
            <person name="Hallin P.F."/>
            <person name="Sorensen S.J."/>
            <person name="Stougaard P."/>
            <person name="Glaring M.A."/>
        </authorList>
    </citation>
    <scope>NUCLEOTIDE SEQUENCE [LARGE SCALE GENOMIC DNA]</scope>
    <source>
        <strain evidence="8 9">GCM72</strain>
    </source>
</reference>
<feature type="chain" id="PRO_5005644584" evidence="6">
    <location>
        <begin position="30"/>
        <end position="396"/>
    </location>
</feature>
<dbReference type="PANTHER" id="PTHR30600">
    <property type="entry name" value="CYTOCHROME C PEROXIDASE-RELATED"/>
    <property type="match status" value="1"/>
</dbReference>
<gene>
    <name evidence="8" type="ORF">WG68_00380</name>
</gene>
<keyword evidence="5" id="KW-0408">Iron</keyword>
<feature type="signal peptide" evidence="6">
    <location>
        <begin position="1"/>
        <end position="29"/>
    </location>
</feature>
<comment type="subcellular location">
    <subcellularLocation>
        <location evidence="1">Cell envelope</location>
    </subcellularLocation>
</comment>
<dbReference type="InterPro" id="IPR004852">
    <property type="entry name" value="Di-haem_cyt_c_peroxidsae"/>
</dbReference>
<keyword evidence="2 6" id="KW-0732">Signal</keyword>
<dbReference type="EMBL" id="LAHO01000001">
    <property type="protein sequence ID" value="KKO47149.1"/>
    <property type="molecule type" value="Genomic_DNA"/>
</dbReference>
<accession>A0A0M2V9P6</accession>
<dbReference type="InterPro" id="IPR026259">
    <property type="entry name" value="MauG/Cytc_peroxidase"/>
</dbReference>
<feature type="domain" description="Di-haem cytochrome c peroxidase" evidence="7">
    <location>
        <begin position="57"/>
        <end position="207"/>
    </location>
</feature>
<keyword evidence="3" id="KW-0560">Oxidoreductase</keyword>
<evidence type="ECO:0000259" key="7">
    <source>
        <dbReference type="Pfam" id="PF03150"/>
    </source>
</evidence>
<dbReference type="GO" id="GO:0004130">
    <property type="term" value="F:cytochrome-c peroxidase activity"/>
    <property type="evidence" value="ECO:0007669"/>
    <property type="project" value="TreeGrafter"/>
</dbReference>
<evidence type="ECO:0000256" key="2">
    <source>
        <dbReference type="ARBA" id="ARBA00022729"/>
    </source>
</evidence>
<dbReference type="NCBIfam" id="TIGR04039">
    <property type="entry name" value="MXAN_0977_Heme2"/>
    <property type="match status" value="1"/>
</dbReference>
<comment type="cofactor">
    <cofactor evidence="4">
        <name>heme</name>
        <dbReference type="ChEBI" id="CHEBI:30413"/>
    </cofactor>
    <text evidence="4">Binds 2 heme groups.</text>
</comment>
<comment type="caution">
    <text evidence="8">The sequence shown here is derived from an EMBL/GenBank/DDBJ whole genome shotgun (WGS) entry which is preliminary data.</text>
</comment>
<evidence type="ECO:0000313" key="8">
    <source>
        <dbReference type="EMBL" id="KKO47149.1"/>
    </source>
</evidence>
<name>A0A0M2V9P6_9GAMM</name>
<evidence type="ECO:0000256" key="6">
    <source>
        <dbReference type="SAM" id="SignalP"/>
    </source>
</evidence>
<dbReference type="AlphaFoldDB" id="A0A0M2V9P6"/>
<dbReference type="PROSITE" id="PS51257">
    <property type="entry name" value="PROKAR_LIPOPROTEIN"/>
    <property type="match status" value="1"/>
</dbReference>
<keyword evidence="9" id="KW-1185">Reference proteome</keyword>
<dbReference type="InterPro" id="IPR051395">
    <property type="entry name" value="Cytochrome_c_Peroxidase/MauG"/>
</dbReference>
<feature type="binding site" description="covalent" evidence="4">
    <location>
        <position position="79"/>
    </location>
    <ligand>
        <name>heme c</name>
        <dbReference type="ChEBI" id="CHEBI:61717"/>
        <label>1</label>
    </ligand>
</feature>
<comment type="PTM">
    <text evidence="4">Binds 2 heme groups per subunit.</text>
</comment>
<dbReference type="PATRIC" id="fig|336831.14.peg.2282"/>
<keyword evidence="5" id="KW-0479">Metal-binding</keyword>
<dbReference type="PANTHER" id="PTHR30600:SF14">
    <property type="entry name" value="CYTOCHROME C PEROXIDASE"/>
    <property type="match status" value="1"/>
</dbReference>
<dbReference type="PIRSF" id="PIRSF000294">
    <property type="entry name" value="Cytochrome-c_peroxidase"/>
    <property type="match status" value="1"/>
</dbReference>
<dbReference type="RefSeq" id="WP_046555954.1">
    <property type="nucleotide sequence ID" value="NZ_LAHO01000001.1"/>
</dbReference>
<feature type="binding site" description="axial binding residue" evidence="5">
    <location>
        <position position="234"/>
    </location>
    <ligand>
        <name>heme c</name>
        <dbReference type="ChEBI" id="CHEBI:61717"/>
        <label>2</label>
    </ligand>
    <ligandPart>
        <name>Fe</name>
        <dbReference type="ChEBI" id="CHEBI:18248"/>
    </ligandPart>
</feature>
<dbReference type="GO" id="GO:0046872">
    <property type="term" value="F:metal ion binding"/>
    <property type="evidence" value="ECO:0007669"/>
    <property type="project" value="UniProtKB-KW"/>
</dbReference>
<dbReference type="STRING" id="336831.WG68_00380"/>
<dbReference type="GO" id="GO:0020037">
    <property type="term" value="F:heme binding"/>
    <property type="evidence" value="ECO:0007669"/>
    <property type="project" value="InterPro"/>
</dbReference>
<evidence type="ECO:0000256" key="4">
    <source>
        <dbReference type="PIRSR" id="PIRSR000294-1"/>
    </source>
</evidence>
<dbReference type="SUPFAM" id="SSF46626">
    <property type="entry name" value="Cytochrome c"/>
    <property type="match status" value="2"/>
</dbReference>
<feature type="binding site" description="axial binding residue" evidence="5">
    <location>
        <position position="83"/>
    </location>
    <ligand>
        <name>heme c</name>
        <dbReference type="ChEBI" id="CHEBI:61717"/>
        <label>1</label>
    </ligand>
    <ligandPart>
        <name>Fe</name>
        <dbReference type="ChEBI" id="CHEBI:18248"/>
    </ligandPart>
</feature>
<evidence type="ECO:0000256" key="3">
    <source>
        <dbReference type="ARBA" id="ARBA00023002"/>
    </source>
</evidence>
<evidence type="ECO:0000313" key="9">
    <source>
        <dbReference type="Proteomes" id="UP000034228"/>
    </source>
</evidence>
<evidence type="ECO:0000256" key="1">
    <source>
        <dbReference type="ARBA" id="ARBA00004196"/>
    </source>
</evidence>
<keyword evidence="8" id="KW-0575">Peroxidase</keyword>
<dbReference type="Gene3D" id="1.10.760.10">
    <property type="entry name" value="Cytochrome c-like domain"/>
    <property type="match status" value="2"/>
</dbReference>
<proteinExistence type="predicted"/>
<feature type="binding site" description="covalent" evidence="4">
    <location>
        <position position="230"/>
    </location>
    <ligand>
        <name>heme c</name>
        <dbReference type="ChEBI" id="CHEBI:61717"/>
        <label>2</label>
    </ligand>
</feature>
<keyword evidence="4" id="KW-0349">Heme</keyword>
<dbReference type="InterPro" id="IPR036909">
    <property type="entry name" value="Cyt_c-like_dom_sf"/>
</dbReference>
<dbReference type="Proteomes" id="UP000034228">
    <property type="component" value="Unassembled WGS sequence"/>
</dbReference>
<protein>
    <submittedName>
        <fullName evidence="8">Cytochrome C peroxidase</fullName>
    </submittedName>
</protein>
<dbReference type="Pfam" id="PF03150">
    <property type="entry name" value="CCP_MauG"/>
    <property type="match status" value="1"/>
</dbReference>
<dbReference type="OrthoDB" id="9805202at2"/>
<feature type="binding site" description="covalent" evidence="4">
    <location>
        <position position="233"/>
    </location>
    <ligand>
        <name>heme c</name>
        <dbReference type="ChEBI" id="CHEBI:61717"/>
        <label>2</label>
    </ligand>
</feature>
<evidence type="ECO:0000256" key="5">
    <source>
        <dbReference type="PIRSR" id="PIRSR000294-2"/>
    </source>
</evidence>
<dbReference type="InterPro" id="IPR023929">
    <property type="entry name" value="MbnH-like"/>
</dbReference>
<dbReference type="GO" id="GO:0009055">
    <property type="term" value="F:electron transfer activity"/>
    <property type="evidence" value="ECO:0007669"/>
    <property type="project" value="InterPro"/>
</dbReference>
<feature type="binding site" description="covalent" evidence="4">
    <location>
        <position position="82"/>
    </location>
    <ligand>
        <name>heme c</name>
        <dbReference type="ChEBI" id="CHEBI:61717"/>
        <label>1</label>
    </ligand>
</feature>
<sequence>MNIVKQLALCLVLMSVSLLLVSCRQPAPADNAADWHWHLPEGMPLPRLPPENPMSQAKVTLGRYLFYDTQLSANGSQSCASCHQQQFAFAEPRTRSVGSTGQQHRRNALALVNVAYNNTLTWAHDGLTEIEQQLLIPLFSDDPVELGLNGNQAEILQRLTRPPYPQLFQQAFASPEPQMQQVVLALASFVRSLLSFQSDFDRYAYQQDDAALTDVQLEGMNLFFSERLECHHCHGGFNFTQATSHSSQPLDLRPFHNTGLYFTARPELATPGYPQQDRGLAEISMNPADDGRFRAPTLRNIALTAPYMHDGSIATLEQVVDFYAAGGRFIDKGEYAGDGRQHPIKSQFVQGFALSPSERAAVLAFLHSLTDWHFVTDPDHSDPWPVLQQPDSLPQP</sequence>